<evidence type="ECO:0000313" key="2">
    <source>
        <dbReference type="Proteomes" id="UP001219009"/>
    </source>
</evidence>
<dbReference type="AlphaFoldDB" id="A0AAX3NGB9"/>
<name>A0AAX3NGB9_BIFBR</name>
<protein>
    <submittedName>
        <fullName evidence="1">Uncharacterized protein</fullName>
    </submittedName>
</protein>
<reference evidence="1" key="1">
    <citation type="submission" date="2023-02" db="EMBL/GenBank/DDBJ databases">
        <authorList>
            <person name="Whidbey C."/>
        </authorList>
    </citation>
    <scope>NUCLEOTIDE SEQUENCE</scope>
    <source>
        <strain evidence="1">VSI11</strain>
    </source>
</reference>
<gene>
    <name evidence="1" type="ORF">PUW55_05990</name>
</gene>
<accession>A0AAX3NGB9</accession>
<dbReference type="Proteomes" id="UP001219009">
    <property type="component" value="Chromosome"/>
</dbReference>
<dbReference type="EMBL" id="CP118083">
    <property type="protein sequence ID" value="WEB53769.1"/>
    <property type="molecule type" value="Genomic_DNA"/>
</dbReference>
<proteinExistence type="predicted"/>
<sequence length="180" mass="19034">MNESFRGGVAVSGLTPGDTSLTIQAGTVSKTIPVRVLPPIKNMWLKIPNGTQNGVTFTVAADGGIHVKGTSTSSIGRADQGSTDNTPLPAGQYTLSAANLPDGIILFVAVVTGGKTEYKVLDNQVHNLAVTFTVSENSTYQCKVGVNNGGPVDATLYPMLENRQRSTRVQAIRINRKPHE</sequence>
<organism evidence="1 2">
    <name type="scientific">Bifidobacterium breve</name>
    <dbReference type="NCBI Taxonomy" id="1685"/>
    <lineage>
        <taxon>Bacteria</taxon>
        <taxon>Bacillati</taxon>
        <taxon>Actinomycetota</taxon>
        <taxon>Actinomycetes</taxon>
        <taxon>Bifidobacteriales</taxon>
        <taxon>Bifidobacteriaceae</taxon>
        <taxon>Bifidobacterium</taxon>
    </lineage>
</organism>
<evidence type="ECO:0000313" key="1">
    <source>
        <dbReference type="EMBL" id="WEB53769.1"/>
    </source>
</evidence>
<dbReference type="RefSeq" id="WP_274982480.1">
    <property type="nucleotide sequence ID" value="NZ_CP118083.1"/>
</dbReference>